<organism evidence="1 2">
    <name type="scientific">Spirosoma endophyticum</name>
    <dbReference type="NCBI Taxonomy" id="662367"/>
    <lineage>
        <taxon>Bacteria</taxon>
        <taxon>Pseudomonadati</taxon>
        <taxon>Bacteroidota</taxon>
        <taxon>Cytophagia</taxon>
        <taxon>Cytophagales</taxon>
        <taxon>Cytophagaceae</taxon>
        <taxon>Spirosoma</taxon>
    </lineage>
</organism>
<evidence type="ECO:0008006" key="3">
    <source>
        <dbReference type="Google" id="ProtNLM"/>
    </source>
</evidence>
<dbReference type="AlphaFoldDB" id="A0A1I1ZDJ8"/>
<keyword evidence="2" id="KW-1185">Reference proteome</keyword>
<sequence>MGIKGIQGRHVRQLNAHKNENNLLVGSLARSLRKAGRSWTQFVQELTSNGFRTRPGKPFRVM</sequence>
<name>A0A1I1ZDJ8_9BACT</name>
<evidence type="ECO:0000313" key="2">
    <source>
        <dbReference type="Proteomes" id="UP000198598"/>
    </source>
</evidence>
<evidence type="ECO:0000313" key="1">
    <source>
        <dbReference type="EMBL" id="SFE29831.1"/>
    </source>
</evidence>
<proteinExistence type="predicted"/>
<gene>
    <name evidence="1" type="ORF">SAMN05216167_11290</name>
</gene>
<accession>A0A1I1ZDJ8</accession>
<dbReference type="Proteomes" id="UP000198598">
    <property type="component" value="Unassembled WGS sequence"/>
</dbReference>
<reference evidence="1 2" key="1">
    <citation type="submission" date="2016-10" db="EMBL/GenBank/DDBJ databases">
        <authorList>
            <person name="de Groot N.N."/>
        </authorList>
    </citation>
    <scope>NUCLEOTIDE SEQUENCE [LARGE SCALE GENOMIC DNA]</scope>
    <source>
        <strain evidence="1 2">DSM 26130</strain>
    </source>
</reference>
<dbReference type="EMBL" id="FOLQ01000012">
    <property type="protein sequence ID" value="SFE29831.1"/>
    <property type="molecule type" value="Genomic_DNA"/>
</dbReference>
<protein>
    <recommendedName>
        <fullName evidence="3">Recombinase</fullName>
    </recommendedName>
</protein>